<evidence type="ECO:0000313" key="1">
    <source>
        <dbReference type="EMBL" id="OGE37319.1"/>
    </source>
</evidence>
<dbReference type="InterPro" id="IPR038573">
    <property type="entry name" value="BrnT_sf"/>
</dbReference>
<sequence>MSSDDEFNSEDLAKIEGFDWDEANIVKNREKHGVEPKESEEVFFNTPLIFLKDPKHSTGNERRFGVLGKTNTGRRLEIYFTVRNKRIRVIASWDMNRKSRIVYIAQEEQEKKQKRGEYT</sequence>
<proteinExistence type="predicted"/>
<evidence type="ECO:0008006" key="3">
    <source>
        <dbReference type="Google" id="ProtNLM"/>
    </source>
</evidence>
<name>A0A1F5K8T4_9BACT</name>
<comment type="caution">
    <text evidence="1">The sequence shown here is derived from an EMBL/GenBank/DDBJ whole genome shotgun (WGS) entry which is preliminary data.</text>
</comment>
<protein>
    <recommendedName>
        <fullName evidence="3">BrnT family toxin</fullName>
    </recommendedName>
</protein>
<accession>A0A1F5K8T4</accession>
<organism evidence="1 2">
    <name type="scientific">Candidatus Daviesbacteria bacterium RIFCSPHIGHO2_12_FULL_37_11</name>
    <dbReference type="NCBI Taxonomy" id="1797777"/>
    <lineage>
        <taxon>Bacteria</taxon>
        <taxon>Candidatus Daviesiibacteriota</taxon>
    </lineage>
</organism>
<dbReference type="EMBL" id="MFDE01000046">
    <property type="protein sequence ID" value="OGE37319.1"/>
    <property type="molecule type" value="Genomic_DNA"/>
</dbReference>
<dbReference type="AlphaFoldDB" id="A0A1F5K8T4"/>
<evidence type="ECO:0000313" key="2">
    <source>
        <dbReference type="Proteomes" id="UP000176527"/>
    </source>
</evidence>
<reference evidence="1 2" key="1">
    <citation type="journal article" date="2016" name="Nat. Commun.">
        <title>Thousands of microbial genomes shed light on interconnected biogeochemical processes in an aquifer system.</title>
        <authorList>
            <person name="Anantharaman K."/>
            <person name="Brown C.T."/>
            <person name="Hug L.A."/>
            <person name="Sharon I."/>
            <person name="Castelle C.J."/>
            <person name="Probst A.J."/>
            <person name="Thomas B.C."/>
            <person name="Singh A."/>
            <person name="Wilkins M.J."/>
            <person name="Karaoz U."/>
            <person name="Brodie E.L."/>
            <person name="Williams K.H."/>
            <person name="Hubbard S.S."/>
            <person name="Banfield J.F."/>
        </authorList>
    </citation>
    <scope>NUCLEOTIDE SEQUENCE [LARGE SCALE GENOMIC DNA]</scope>
</reference>
<gene>
    <name evidence="1" type="ORF">A3F00_05565</name>
</gene>
<dbReference type="Gene3D" id="3.10.450.530">
    <property type="entry name" value="Ribonuclease toxin, BrnT, of type II toxin-antitoxin system"/>
    <property type="match status" value="1"/>
</dbReference>
<dbReference type="Proteomes" id="UP000176527">
    <property type="component" value="Unassembled WGS sequence"/>
</dbReference>
<dbReference type="Pfam" id="PF04365">
    <property type="entry name" value="BrnT_toxin"/>
    <property type="match status" value="1"/>
</dbReference>
<dbReference type="InterPro" id="IPR007460">
    <property type="entry name" value="BrnT_toxin"/>
</dbReference>